<dbReference type="KEGG" id="pact:CA264_06915"/>
<organism evidence="4 5">
    <name type="scientific">Pontibacter actiniarum</name>
    <dbReference type="NCBI Taxonomy" id="323450"/>
    <lineage>
        <taxon>Bacteria</taxon>
        <taxon>Pseudomonadati</taxon>
        <taxon>Bacteroidota</taxon>
        <taxon>Cytophagia</taxon>
        <taxon>Cytophagales</taxon>
        <taxon>Hymenobacteraceae</taxon>
        <taxon>Pontibacter</taxon>
    </lineage>
</organism>
<keyword evidence="4" id="KW-0238">DNA-binding</keyword>
<dbReference type="GO" id="GO:0000156">
    <property type="term" value="F:phosphorelay response regulator activity"/>
    <property type="evidence" value="ECO:0007669"/>
    <property type="project" value="InterPro"/>
</dbReference>
<dbReference type="PANTHER" id="PTHR37299:SF1">
    <property type="entry name" value="STAGE 0 SPORULATION PROTEIN A HOMOLOG"/>
    <property type="match status" value="1"/>
</dbReference>
<protein>
    <submittedName>
        <fullName evidence="4">DNA-binding response regulator</fullName>
    </submittedName>
</protein>
<sequence>MIKCLLVDDEPLAHQVLEHYIAQIPALVVVGKCRHAIEAHEFLSSNTVDLLFLDVEMPLVNGIHFLKTTPQAPKTILTTAFKAYAYEGYELDVVDYLLKPFSFERFSKAIEKYYQSTSQNQVAPTQEKHLLVKDLKGLTKINYNDVLYIEARKDYMQIVTTTKTYLLHETMKALAAQLADENFVRVHRSYLVALEQIKFLQNDVLTLCNGTKIPIGSAYKQELLDKFKR</sequence>
<gene>
    <name evidence="4" type="ORF">CA264_06915</name>
</gene>
<dbReference type="RefSeq" id="WP_025605786.1">
    <property type="nucleotide sequence ID" value="NZ_CP021235.1"/>
</dbReference>
<evidence type="ECO:0000313" key="4">
    <source>
        <dbReference type="EMBL" id="ARS35193.1"/>
    </source>
</evidence>
<proteinExistence type="predicted"/>
<dbReference type="InterPro" id="IPR046947">
    <property type="entry name" value="LytR-like"/>
</dbReference>
<accession>A0A1X9YQP7</accession>
<dbReference type="Pfam" id="PF04397">
    <property type="entry name" value="LytTR"/>
    <property type="match status" value="1"/>
</dbReference>
<dbReference type="InterPro" id="IPR001789">
    <property type="entry name" value="Sig_transdc_resp-reg_receiver"/>
</dbReference>
<dbReference type="GO" id="GO:0003677">
    <property type="term" value="F:DNA binding"/>
    <property type="evidence" value="ECO:0007669"/>
    <property type="project" value="UniProtKB-KW"/>
</dbReference>
<evidence type="ECO:0000256" key="1">
    <source>
        <dbReference type="PROSITE-ProRule" id="PRU00169"/>
    </source>
</evidence>
<evidence type="ECO:0000259" key="3">
    <source>
        <dbReference type="PROSITE" id="PS50930"/>
    </source>
</evidence>
<dbReference type="SMART" id="SM00850">
    <property type="entry name" value="LytTR"/>
    <property type="match status" value="1"/>
</dbReference>
<feature type="domain" description="HTH LytTR-type" evidence="3">
    <location>
        <begin position="130"/>
        <end position="229"/>
    </location>
</feature>
<dbReference type="EMBL" id="CP021235">
    <property type="protein sequence ID" value="ARS35193.1"/>
    <property type="molecule type" value="Genomic_DNA"/>
</dbReference>
<dbReference type="PROSITE" id="PS50110">
    <property type="entry name" value="RESPONSE_REGULATORY"/>
    <property type="match status" value="1"/>
</dbReference>
<dbReference type="PROSITE" id="PS50930">
    <property type="entry name" value="HTH_LYTTR"/>
    <property type="match status" value="1"/>
</dbReference>
<dbReference type="Pfam" id="PF00072">
    <property type="entry name" value="Response_reg"/>
    <property type="match status" value="1"/>
</dbReference>
<evidence type="ECO:0000259" key="2">
    <source>
        <dbReference type="PROSITE" id="PS50110"/>
    </source>
</evidence>
<dbReference type="InterPro" id="IPR007492">
    <property type="entry name" value="LytTR_DNA-bd_dom"/>
</dbReference>
<feature type="modified residue" description="4-aspartylphosphate" evidence="1">
    <location>
        <position position="54"/>
    </location>
</feature>
<dbReference type="SUPFAM" id="SSF52172">
    <property type="entry name" value="CheY-like"/>
    <property type="match status" value="1"/>
</dbReference>
<dbReference type="Gene3D" id="2.40.50.1020">
    <property type="entry name" value="LytTr DNA-binding domain"/>
    <property type="match status" value="1"/>
</dbReference>
<reference evidence="5" key="1">
    <citation type="submission" date="2017-05" db="EMBL/GenBank/DDBJ databases">
        <authorList>
            <person name="Ray J."/>
            <person name="Price M."/>
            <person name="Deutschbauer A."/>
        </authorList>
    </citation>
    <scope>NUCLEOTIDE SEQUENCE [LARGE SCALE GENOMIC DNA]</scope>
    <source>
        <strain evidence="5">DSM 19842</strain>
    </source>
</reference>
<keyword evidence="1" id="KW-0597">Phosphoprotein</keyword>
<dbReference type="Proteomes" id="UP000266292">
    <property type="component" value="Chromosome"/>
</dbReference>
<dbReference type="PANTHER" id="PTHR37299">
    <property type="entry name" value="TRANSCRIPTIONAL REGULATOR-RELATED"/>
    <property type="match status" value="1"/>
</dbReference>
<dbReference type="STRING" id="709015.GCA_000472485_01381"/>
<name>A0A1X9YQP7_9BACT</name>
<evidence type="ECO:0000313" key="5">
    <source>
        <dbReference type="Proteomes" id="UP000266292"/>
    </source>
</evidence>
<feature type="domain" description="Response regulatory" evidence="2">
    <location>
        <begin position="3"/>
        <end position="114"/>
    </location>
</feature>
<dbReference type="AlphaFoldDB" id="A0A1X9YQP7"/>
<dbReference type="InterPro" id="IPR011006">
    <property type="entry name" value="CheY-like_superfamily"/>
</dbReference>
<keyword evidence="5" id="KW-1185">Reference proteome</keyword>
<dbReference type="Gene3D" id="3.40.50.2300">
    <property type="match status" value="1"/>
</dbReference>
<dbReference type="SMART" id="SM00448">
    <property type="entry name" value="REC"/>
    <property type="match status" value="1"/>
</dbReference>
<dbReference type="OrthoDB" id="1646880at2"/>